<accession>A0A316HC91</accession>
<feature type="domain" description="Protein FecR C-terminal" evidence="3">
    <location>
        <begin position="316"/>
        <end position="382"/>
    </location>
</feature>
<dbReference type="Pfam" id="PF04773">
    <property type="entry name" value="FecR"/>
    <property type="match status" value="1"/>
</dbReference>
<evidence type="ECO:0000313" key="4">
    <source>
        <dbReference type="EMBL" id="PWK78027.1"/>
    </source>
</evidence>
<sequence length="384" mass="43132">MLYQEFKKLYERCTLGNCTPEEQKLFEEYRDSFDLSDMPWSSDFGDKAKIEQRLKADLHNRLFKKQVKRITPIRWWAAAAVAIFTLGGLLFVNKYFHNPAKPHELVSDQNIIKPGSNKAILTLGNGKEIILEGSPKGQLFRFDDVTVNNAADSSVAYQKTHAEATGKLQVYNILSTPRGGKYQLILADGTKVWLNAGSSIKYPVHFAVNERMVELSGEAYFEVARDANRPFKVAGAGQVVQVLGTHFDVNAYPDENIVKTTLLEGSVKVYGKSGPPDLPGSAITLRPDEQAVFKNDRLSKVTVDADEFVAWKKGVILFRDADIHDVMRKISRWYNVEVEYRGRLGNDTYNGEIPGNAAFSEVLKILKLDDINVKLNGRKLIVSQ</sequence>
<dbReference type="AlphaFoldDB" id="A0A316HC91"/>
<dbReference type="PIRSF" id="PIRSF018266">
    <property type="entry name" value="FecR"/>
    <property type="match status" value="1"/>
</dbReference>
<name>A0A316HC91_9SPHI</name>
<dbReference type="InterPro" id="IPR012373">
    <property type="entry name" value="Ferrdict_sens_TM"/>
</dbReference>
<organism evidence="4 5">
    <name type="scientific">Mucilaginibacter oryzae</name>
    <dbReference type="NCBI Taxonomy" id="468058"/>
    <lineage>
        <taxon>Bacteria</taxon>
        <taxon>Pseudomonadati</taxon>
        <taxon>Bacteroidota</taxon>
        <taxon>Sphingobacteriia</taxon>
        <taxon>Sphingobacteriales</taxon>
        <taxon>Sphingobacteriaceae</taxon>
        <taxon>Mucilaginibacter</taxon>
    </lineage>
</organism>
<dbReference type="PANTHER" id="PTHR30273">
    <property type="entry name" value="PERIPLASMIC SIGNAL SENSOR AND SIGMA FACTOR ACTIVATOR FECR-RELATED"/>
    <property type="match status" value="1"/>
</dbReference>
<dbReference type="Gene3D" id="2.60.120.1440">
    <property type="match status" value="1"/>
</dbReference>
<dbReference type="InterPro" id="IPR006860">
    <property type="entry name" value="FecR"/>
</dbReference>
<dbReference type="FunFam" id="2.60.120.1440:FF:000001">
    <property type="entry name" value="Putative anti-sigma factor"/>
    <property type="match status" value="1"/>
</dbReference>
<feature type="transmembrane region" description="Helical" evidence="1">
    <location>
        <begin position="73"/>
        <end position="92"/>
    </location>
</feature>
<feature type="domain" description="FecR protein" evidence="2">
    <location>
        <begin position="174"/>
        <end position="268"/>
    </location>
</feature>
<dbReference type="Gene3D" id="3.55.50.30">
    <property type="match status" value="1"/>
</dbReference>
<dbReference type="InterPro" id="IPR032508">
    <property type="entry name" value="FecR_C"/>
</dbReference>
<dbReference type="Pfam" id="PF16344">
    <property type="entry name" value="FecR_C"/>
    <property type="match status" value="1"/>
</dbReference>
<gene>
    <name evidence="4" type="ORF">LX99_01867</name>
</gene>
<dbReference type="Proteomes" id="UP000245678">
    <property type="component" value="Unassembled WGS sequence"/>
</dbReference>
<dbReference type="EMBL" id="QGHA01000003">
    <property type="protein sequence ID" value="PWK78027.1"/>
    <property type="molecule type" value="Genomic_DNA"/>
</dbReference>
<keyword evidence="1" id="KW-0812">Transmembrane</keyword>
<dbReference type="GO" id="GO:0016989">
    <property type="term" value="F:sigma factor antagonist activity"/>
    <property type="evidence" value="ECO:0007669"/>
    <property type="project" value="TreeGrafter"/>
</dbReference>
<keyword evidence="5" id="KW-1185">Reference proteome</keyword>
<evidence type="ECO:0000259" key="2">
    <source>
        <dbReference type="Pfam" id="PF04773"/>
    </source>
</evidence>
<protein>
    <submittedName>
        <fullName evidence="4">FecR family protein</fullName>
    </submittedName>
</protein>
<comment type="caution">
    <text evidence="4">The sequence shown here is derived from an EMBL/GenBank/DDBJ whole genome shotgun (WGS) entry which is preliminary data.</text>
</comment>
<keyword evidence="1" id="KW-0472">Membrane</keyword>
<dbReference type="RefSeq" id="WP_109607631.1">
    <property type="nucleotide sequence ID" value="NZ_QGHA01000003.1"/>
</dbReference>
<dbReference type="PANTHER" id="PTHR30273:SF2">
    <property type="entry name" value="PROTEIN FECR"/>
    <property type="match status" value="1"/>
</dbReference>
<evidence type="ECO:0000256" key="1">
    <source>
        <dbReference type="SAM" id="Phobius"/>
    </source>
</evidence>
<reference evidence="4 5" key="1">
    <citation type="submission" date="2018-05" db="EMBL/GenBank/DDBJ databases">
        <title>Genomic Encyclopedia of Archaeal and Bacterial Type Strains, Phase II (KMG-II): from individual species to whole genera.</title>
        <authorList>
            <person name="Goeker M."/>
        </authorList>
    </citation>
    <scope>NUCLEOTIDE SEQUENCE [LARGE SCALE GENOMIC DNA]</scope>
    <source>
        <strain evidence="4 5">DSM 19975</strain>
    </source>
</reference>
<keyword evidence="1" id="KW-1133">Transmembrane helix</keyword>
<proteinExistence type="predicted"/>
<evidence type="ECO:0000259" key="3">
    <source>
        <dbReference type="Pfam" id="PF16344"/>
    </source>
</evidence>
<evidence type="ECO:0000313" key="5">
    <source>
        <dbReference type="Proteomes" id="UP000245678"/>
    </source>
</evidence>